<name>A0A0J6GNB5_PSETA</name>
<dbReference type="EMBL" id="JYLA01000002">
    <property type="protein sequence ID" value="KMM86206.1"/>
    <property type="molecule type" value="Genomic_DNA"/>
</dbReference>
<dbReference type="AlphaFoldDB" id="A0A0J6GNB5"/>
<dbReference type="STRING" id="47884.SAMN04490203_3402"/>
<accession>A0A0J6GNB5</accession>
<protein>
    <submittedName>
        <fullName evidence="1">Pilus assembly protein PilZ</fullName>
    </submittedName>
</protein>
<proteinExistence type="predicted"/>
<reference evidence="2 4" key="2">
    <citation type="submission" date="2016-10" db="EMBL/GenBank/DDBJ databases">
        <authorList>
            <person name="Varghese N."/>
            <person name="Submissions S."/>
        </authorList>
    </citation>
    <scope>NUCLEOTIDE SEQUENCE [LARGE SCALE GENOMIC DNA]</scope>
    <source>
        <strain evidence="2 4">BS3652</strain>
    </source>
</reference>
<evidence type="ECO:0000313" key="1">
    <source>
        <dbReference type="EMBL" id="KMM86206.1"/>
    </source>
</evidence>
<comment type="caution">
    <text evidence="1">The sequence shown here is derived from an EMBL/GenBank/DDBJ whole genome shotgun (WGS) entry which is preliminary data.</text>
</comment>
<dbReference type="PATRIC" id="fig|47884.3.peg.1648"/>
<dbReference type="RefSeq" id="WP_048379250.1">
    <property type="nucleotide sequence ID" value="NZ_FNRS01000001.1"/>
</dbReference>
<dbReference type="Proteomes" id="UP000183155">
    <property type="component" value="Unassembled WGS sequence"/>
</dbReference>
<evidence type="ECO:0000313" key="3">
    <source>
        <dbReference type="Proteomes" id="UP000036395"/>
    </source>
</evidence>
<dbReference type="Proteomes" id="UP000036395">
    <property type="component" value="Unassembled WGS sequence"/>
</dbReference>
<organism evidence="1 3">
    <name type="scientific">Pseudomonas taetrolens</name>
    <dbReference type="NCBI Taxonomy" id="47884"/>
    <lineage>
        <taxon>Bacteria</taxon>
        <taxon>Pseudomonadati</taxon>
        <taxon>Pseudomonadota</taxon>
        <taxon>Gammaproteobacteria</taxon>
        <taxon>Pseudomonadales</taxon>
        <taxon>Pseudomonadaceae</taxon>
        <taxon>Pseudomonas</taxon>
    </lineage>
</organism>
<dbReference type="EMBL" id="FNRS01000001">
    <property type="protein sequence ID" value="SEC92484.1"/>
    <property type="molecule type" value="Genomic_DNA"/>
</dbReference>
<keyword evidence="4" id="KW-1185">Reference proteome</keyword>
<evidence type="ECO:0000313" key="4">
    <source>
        <dbReference type="Proteomes" id="UP000183155"/>
    </source>
</evidence>
<reference evidence="1 3" key="1">
    <citation type="submission" date="2015-02" db="EMBL/GenBank/DDBJ databases">
        <title>Pseudomonas helleri sp. nov. and Pseudomonas weihenstephanensis sp. nov., isolated from raw cows milk.</title>
        <authorList>
            <person name="von Neubeck M."/>
            <person name="Huptas C."/>
            <person name="Wenning M."/>
            <person name="Scherer S."/>
        </authorList>
    </citation>
    <scope>NUCLEOTIDE SEQUENCE [LARGE SCALE GENOMIC DNA]</scope>
    <source>
        <strain evidence="1 3">DSM 21104</strain>
    </source>
</reference>
<evidence type="ECO:0000313" key="2">
    <source>
        <dbReference type="EMBL" id="SEC92484.1"/>
    </source>
</evidence>
<gene>
    <name evidence="2" type="ORF">SAMN04490203_3402</name>
    <name evidence="1" type="ORF">TU78_06240</name>
</gene>
<sequence length="118" mass="13615">MSDRRIERHQLVCFLKVFNRFTDKPLGFLGNVTEDRIMLISQLPLLVGGNFEFRLKLPAHEGGQQFIDLSARCLWSHEDTSPHYYDSGFILFKPPAEYASLISALHRYFSFHPLQASA</sequence>